<evidence type="ECO:0000256" key="4">
    <source>
        <dbReference type="ARBA" id="ARBA00023136"/>
    </source>
</evidence>
<comment type="subcellular location">
    <subcellularLocation>
        <location evidence="1">Membrane</location>
        <topology evidence="1">Single-pass membrane protein</topology>
    </subcellularLocation>
</comment>
<evidence type="ECO:0000256" key="1">
    <source>
        <dbReference type="ARBA" id="ARBA00004167"/>
    </source>
</evidence>
<evidence type="ECO:0000313" key="9">
    <source>
        <dbReference type="Proteomes" id="UP000250275"/>
    </source>
</evidence>
<dbReference type="InterPro" id="IPR013783">
    <property type="entry name" value="Ig-like_fold"/>
</dbReference>
<dbReference type="CDD" id="cd00096">
    <property type="entry name" value="Ig"/>
    <property type="match status" value="2"/>
</dbReference>
<dbReference type="Gene3D" id="2.60.40.10">
    <property type="entry name" value="Immunoglobulins"/>
    <property type="match status" value="3"/>
</dbReference>
<feature type="region of interest" description="Disordered" evidence="6">
    <location>
        <begin position="581"/>
        <end position="601"/>
    </location>
</feature>
<proteinExistence type="predicted"/>
<dbReference type="SUPFAM" id="SSF48726">
    <property type="entry name" value="Immunoglobulin"/>
    <property type="match status" value="3"/>
</dbReference>
<feature type="domain" description="Ig-like" evidence="7">
    <location>
        <begin position="331"/>
        <end position="406"/>
    </location>
</feature>
<dbReference type="SMART" id="SM00409">
    <property type="entry name" value="IG"/>
    <property type="match status" value="2"/>
</dbReference>
<gene>
    <name evidence="8" type="ORF">WN48_01654</name>
</gene>
<feature type="domain" description="Ig-like" evidence="7">
    <location>
        <begin position="1"/>
        <end position="110"/>
    </location>
</feature>
<evidence type="ECO:0000256" key="2">
    <source>
        <dbReference type="ARBA" id="ARBA00022692"/>
    </source>
</evidence>
<feature type="compositionally biased region" description="Polar residues" evidence="6">
    <location>
        <begin position="513"/>
        <end position="529"/>
    </location>
</feature>
<dbReference type="InterPro" id="IPR003599">
    <property type="entry name" value="Ig_sub"/>
</dbReference>
<dbReference type="AlphaFoldDB" id="A0A310SGK0"/>
<keyword evidence="3" id="KW-1133">Transmembrane helix</keyword>
<sequence length="632" mass="69971">MIDAEAVAGGIAQLPCDVEPPVPGDKLHLVIWYKEEADAPIYSFDTRGRSNLEQGKHWQNISLDKRAFFRYSEHPAKLTLENVRESDAAVYRCRVDFKQSPTRNSKVNLTVISEYSADRDHPSRVFDPSSFPCPFRGSAQGGYGASDKSVSHDTTSMVSLGCLSHDEPRNSSRCKLIRLFLLVVLGRSPANEHDASRRRGEGSWVVEKRRVDGLSLCEIITVPPEQLSILDEDGRSHISYYVLGPYTEGASLNITCVAAGGRPQPRVTWWQENALLDDTYETVGTKRVRNVLRLEKLSREHLNAILTCQASNNNMVAPISSSVTLNMTLKPLWVRMQGENRPFSAGATYEIDCEVVGARPKPTITWSKGSMILKNARQTMSPDNNVTTSVLTFVPSIEDAGKFLSCHGSVPNIPDSEMEDGWKLDIHPRNPLPGGRSRLDIVPPTLKPEQEPTNKNKQGVGRGKNGKKRVERREGMKKGVREGARETRSCERAAAISIHDIRQPALAYDFSRPGNTPRNTSPPNKSDNSAARFVPAITSQFFPISLSADLPLPHWYPVLPSRSPESPRKTTVVVERVERQADRVGKSGRRRRKEKGSLEARTEEGLTGKIDSVVVRAAIIALGASGNLARLC</sequence>
<dbReference type="PROSITE" id="PS50835">
    <property type="entry name" value="IG_LIKE"/>
    <property type="match status" value="3"/>
</dbReference>
<organism evidence="8 9">
    <name type="scientific">Eufriesea mexicana</name>
    <dbReference type="NCBI Taxonomy" id="516756"/>
    <lineage>
        <taxon>Eukaryota</taxon>
        <taxon>Metazoa</taxon>
        <taxon>Ecdysozoa</taxon>
        <taxon>Arthropoda</taxon>
        <taxon>Hexapoda</taxon>
        <taxon>Insecta</taxon>
        <taxon>Pterygota</taxon>
        <taxon>Neoptera</taxon>
        <taxon>Endopterygota</taxon>
        <taxon>Hymenoptera</taxon>
        <taxon>Apocrita</taxon>
        <taxon>Aculeata</taxon>
        <taxon>Apoidea</taxon>
        <taxon>Anthophila</taxon>
        <taxon>Apidae</taxon>
        <taxon>Eufriesea</taxon>
    </lineage>
</organism>
<keyword evidence="2" id="KW-0812">Transmembrane</keyword>
<dbReference type="EMBL" id="KQ761380">
    <property type="protein sequence ID" value="OAD57718.1"/>
    <property type="molecule type" value="Genomic_DNA"/>
</dbReference>
<dbReference type="Proteomes" id="UP000250275">
    <property type="component" value="Unassembled WGS sequence"/>
</dbReference>
<evidence type="ECO:0000259" key="7">
    <source>
        <dbReference type="PROSITE" id="PS50835"/>
    </source>
</evidence>
<protein>
    <submittedName>
        <fullName evidence="8">Nephrin</fullName>
    </submittedName>
</protein>
<dbReference type="Pfam" id="PF08205">
    <property type="entry name" value="C2-set_2"/>
    <property type="match status" value="2"/>
</dbReference>
<dbReference type="InterPro" id="IPR036179">
    <property type="entry name" value="Ig-like_dom_sf"/>
</dbReference>
<evidence type="ECO:0000256" key="3">
    <source>
        <dbReference type="ARBA" id="ARBA00022989"/>
    </source>
</evidence>
<evidence type="ECO:0000256" key="5">
    <source>
        <dbReference type="ARBA" id="ARBA00023157"/>
    </source>
</evidence>
<keyword evidence="4" id="KW-0472">Membrane</keyword>
<dbReference type="Pfam" id="PF07686">
    <property type="entry name" value="V-set"/>
    <property type="match status" value="1"/>
</dbReference>
<dbReference type="InterPro" id="IPR013162">
    <property type="entry name" value="CD80_C2-set"/>
</dbReference>
<dbReference type="PANTHER" id="PTHR23278">
    <property type="entry name" value="SIDESTEP PROTEIN"/>
    <property type="match status" value="1"/>
</dbReference>
<accession>A0A310SGK0</accession>
<keyword evidence="5" id="KW-1015">Disulfide bond</keyword>
<dbReference type="InterPro" id="IPR013106">
    <property type="entry name" value="Ig_V-set"/>
</dbReference>
<name>A0A310SGK0_9HYME</name>
<feature type="domain" description="Ig-like" evidence="7">
    <location>
        <begin position="224"/>
        <end position="324"/>
    </location>
</feature>
<dbReference type="GO" id="GO:0016020">
    <property type="term" value="C:membrane"/>
    <property type="evidence" value="ECO:0007669"/>
    <property type="project" value="UniProtKB-SubCell"/>
</dbReference>
<keyword evidence="9" id="KW-1185">Reference proteome</keyword>
<reference evidence="8 9" key="1">
    <citation type="submission" date="2015-07" db="EMBL/GenBank/DDBJ databases">
        <title>The genome of Eufriesea mexicana.</title>
        <authorList>
            <person name="Pan H."/>
            <person name="Kapheim K."/>
        </authorList>
    </citation>
    <scope>NUCLEOTIDE SEQUENCE [LARGE SCALE GENOMIC DNA]</scope>
    <source>
        <strain evidence="8">0111107269</strain>
        <tissue evidence="8">Whole body</tissue>
    </source>
</reference>
<dbReference type="PANTHER" id="PTHR23278:SF30">
    <property type="entry name" value="SIDESTEP VIII, ISOFORM B"/>
    <property type="match status" value="1"/>
</dbReference>
<feature type="region of interest" description="Disordered" evidence="6">
    <location>
        <begin position="508"/>
        <end position="530"/>
    </location>
</feature>
<dbReference type="InterPro" id="IPR007110">
    <property type="entry name" value="Ig-like_dom"/>
</dbReference>
<evidence type="ECO:0000313" key="8">
    <source>
        <dbReference type="EMBL" id="OAD57718.1"/>
    </source>
</evidence>
<feature type="region of interest" description="Disordered" evidence="6">
    <location>
        <begin position="427"/>
        <end position="488"/>
    </location>
</feature>
<dbReference type="OrthoDB" id="8825892at2759"/>
<evidence type="ECO:0000256" key="6">
    <source>
        <dbReference type="SAM" id="MobiDB-lite"/>
    </source>
</evidence>
<feature type="compositionally biased region" description="Basic and acidic residues" evidence="6">
    <location>
        <begin position="471"/>
        <end position="488"/>
    </location>
</feature>